<dbReference type="RefSeq" id="WP_304562106.1">
    <property type="nucleotide sequence ID" value="NZ_JAUQSZ010000010.1"/>
</dbReference>
<protein>
    <submittedName>
        <fullName evidence="1">Uncharacterized protein</fullName>
    </submittedName>
</protein>
<evidence type="ECO:0000313" key="1">
    <source>
        <dbReference type="EMBL" id="MDO7843651.1"/>
    </source>
</evidence>
<dbReference type="EMBL" id="JAUQSZ010000010">
    <property type="protein sequence ID" value="MDO7843651.1"/>
    <property type="molecule type" value="Genomic_DNA"/>
</dbReference>
<organism evidence="1 2">
    <name type="scientific">Sphingomonas immobilis</name>
    <dbReference type="NCBI Taxonomy" id="3063997"/>
    <lineage>
        <taxon>Bacteria</taxon>
        <taxon>Pseudomonadati</taxon>
        <taxon>Pseudomonadota</taxon>
        <taxon>Alphaproteobacteria</taxon>
        <taxon>Sphingomonadales</taxon>
        <taxon>Sphingomonadaceae</taxon>
        <taxon>Sphingomonas</taxon>
    </lineage>
</organism>
<gene>
    <name evidence="1" type="ORF">Q5H94_15055</name>
</gene>
<comment type="caution">
    <text evidence="1">The sequence shown here is derived from an EMBL/GenBank/DDBJ whole genome shotgun (WGS) entry which is preliminary data.</text>
</comment>
<sequence>MSDDPSTDLVTTDPAALPRIADVGWLLDSGEAQFLWDAPRRVRTFERNRDHAKAVNNCPAYLDYESRLFEVPCPIDLRLRIQKDAQGRVGIMNPDGDKSGVRMSHLNKLFVVSPPNEWRHPNRPIVQFVTPYVFVADEAVWVTQLPPVQHFNPAPWPGLLIGGRFPTHIWPRTMMWAFEWWDMGRELVLKRGEPWFYVNFEPAEPSRPVRLSEAELTPELAEYRKGMSGVTNYVNQTYALFRIAEERRPPRLFKPRQRGAVDDRIDEN</sequence>
<dbReference type="Proteomes" id="UP001176468">
    <property type="component" value="Unassembled WGS sequence"/>
</dbReference>
<evidence type="ECO:0000313" key="2">
    <source>
        <dbReference type="Proteomes" id="UP001176468"/>
    </source>
</evidence>
<proteinExistence type="predicted"/>
<reference evidence="1" key="1">
    <citation type="submission" date="2023-07" db="EMBL/GenBank/DDBJ databases">
        <authorList>
            <person name="Kim M.K."/>
        </authorList>
    </citation>
    <scope>NUCLEOTIDE SEQUENCE</scope>
    <source>
        <strain evidence="1">CA1-15</strain>
    </source>
</reference>
<name>A0ABT9A3W3_9SPHN</name>
<keyword evidence="2" id="KW-1185">Reference proteome</keyword>
<accession>A0ABT9A3W3</accession>